<sequence length="135" mass="14689">MPVSSFFVVVAPSVKRSVIICKCGLNWADLQLLDAGFILFSQVRCAKRIDIRRTPAVKHIIYALIRNLDGGQSGLTQRISATNMLSTSETAQAQSAYACDTSFGCISAGSEVDYCSRLTTYFILLTSSKNLQVPS</sequence>
<name>A0A5J4TC81_9EUKA</name>
<dbReference type="Proteomes" id="UP000324800">
    <property type="component" value="Unassembled WGS sequence"/>
</dbReference>
<evidence type="ECO:0000313" key="2">
    <source>
        <dbReference type="Proteomes" id="UP000324800"/>
    </source>
</evidence>
<dbReference type="EMBL" id="SNRW01033939">
    <property type="protein sequence ID" value="KAA6355857.1"/>
    <property type="molecule type" value="Genomic_DNA"/>
</dbReference>
<dbReference type="AlphaFoldDB" id="A0A5J4TC81"/>
<reference evidence="1 2" key="1">
    <citation type="submission" date="2019-03" db="EMBL/GenBank/DDBJ databases">
        <title>Single cell metagenomics reveals metabolic interactions within the superorganism composed of flagellate Streblomastix strix and complex community of Bacteroidetes bacteria on its surface.</title>
        <authorList>
            <person name="Treitli S.C."/>
            <person name="Kolisko M."/>
            <person name="Husnik F."/>
            <person name="Keeling P."/>
            <person name="Hampl V."/>
        </authorList>
    </citation>
    <scope>NUCLEOTIDE SEQUENCE [LARGE SCALE GENOMIC DNA]</scope>
    <source>
        <strain evidence="1">ST1C</strain>
    </source>
</reference>
<comment type="caution">
    <text evidence="1">The sequence shown here is derived from an EMBL/GenBank/DDBJ whole genome shotgun (WGS) entry which is preliminary data.</text>
</comment>
<proteinExistence type="predicted"/>
<evidence type="ECO:0000313" key="1">
    <source>
        <dbReference type="EMBL" id="KAA6355857.1"/>
    </source>
</evidence>
<protein>
    <submittedName>
        <fullName evidence="1">Uncharacterized protein</fullName>
    </submittedName>
</protein>
<organism evidence="1 2">
    <name type="scientific">Streblomastix strix</name>
    <dbReference type="NCBI Taxonomy" id="222440"/>
    <lineage>
        <taxon>Eukaryota</taxon>
        <taxon>Metamonada</taxon>
        <taxon>Preaxostyla</taxon>
        <taxon>Oxymonadida</taxon>
        <taxon>Streblomastigidae</taxon>
        <taxon>Streblomastix</taxon>
    </lineage>
</organism>
<gene>
    <name evidence="1" type="ORF">EZS28_048617</name>
</gene>
<accession>A0A5J4TC81</accession>